<evidence type="ECO:0000256" key="9">
    <source>
        <dbReference type="ARBA" id="ARBA00049164"/>
    </source>
</evidence>
<dbReference type="GO" id="GO:0008270">
    <property type="term" value="F:zinc ion binding"/>
    <property type="evidence" value="ECO:0007669"/>
    <property type="project" value="InterPro"/>
</dbReference>
<accession>A0A4R4X5F3</accession>
<comment type="catalytic activity">
    <reaction evidence="9">
        <text>a secondary alcohol + NAD(+) = a ketone + NADH + H(+)</text>
        <dbReference type="Rhea" id="RHEA:10740"/>
        <dbReference type="ChEBI" id="CHEBI:15378"/>
        <dbReference type="ChEBI" id="CHEBI:17087"/>
        <dbReference type="ChEBI" id="CHEBI:35681"/>
        <dbReference type="ChEBI" id="CHEBI:57540"/>
        <dbReference type="ChEBI" id="CHEBI:57945"/>
        <dbReference type="EC" id="1.1.1.1"/>
    </reaction>
</comment>
<dbReference type="GO" id="GO:0005737">
    <property type="term" value="C:cytoplasm"/>
    <property type="evidence" value="ECO:0007669"/>
    <property type="project" value="TreeGrafter"/>
</dbReference>
<dbReference type="PANTHER" id="PTHR42940">
    <property type="entry name" value="ALCOHOL DEHYDROGENASE 1-RELATED"/>
    <property type="match status" value="1"/>
</dbReference>
<dbReference type="FunFam" id="3.40.50.720:FF:000039">
    <property type="entry name" value="Alcohol dehydrogenase AdhP"/>
    <property type="match status" value="1"/>
</dbReference>
<dbReference type="InterPro" id="IPR002328">
    <property type="entry name" value="ADH_Zn_CS"/>
</dbReference>
<comment type="catalytic activity">
    <reaction evidence="10">
        <text>a primary alcohol + NAD(+) = an aldehyde + NADH + H(+)</text>
        <dbReference type="Rhea" id="RHEA:10736"/>
        <dbReference type="ChEBI" id="CHEBI:15378"/>
        <dbReference type="ChEBI" id="CHEBI:15734"/>
        <dbReference type="ChEBI" id="CHEBI:17478"/>
        <dbReference type="ChEBI" id="CHEBI:57540"/>
        <dbReference type="ChEBI" id="CHEBI:57945"/>
        <dbReference type="EC" id="1.1.1.1"/>
    </reaction>
</comment>
<evidence type="ECO:0000256" key="10">
    <source>
        <dbReference type="ARBA" id="ARBA00049243"/>
    </source>
</evidence>
<keyword evidence="5 11" id="KW-0479">Metal-binding</keyword>
<dbReference type="OrthoDB" id="3567264at2"/>
<dbReference type="Pfam" id="PF00107">
    <property type="entry name" value="ADH_zinc_N"/>
    <property type="match status" value="1"/>
</dbReference>
<evidence type="ECO:0000256" key="8">
    <source>
        <dbReference type="ARBA" id="ARBA00023027"/>
    </source>
</evidence>
<dbReference type="Gene3D" id="3.90.180.10">
    <property type="entry name" value="Medium-chain alcohol dehydrogenases, catalytic domain"/>
    <property type="match status" value="1"/>
</dbReference>
<dbReference type="Gene3D" id="3.40.50.720">
    <property type="entry name" value="NAD(P)-binding Rossmann-like Domain"/>
    <property type="match status" value="1"/>
</dbReference>
<comment type="caution">
    <text evidence="13">The sequence shown here is derived from an EMBL/GenBank/DDBJ whole genome shotgun (WGS) entry which is preliminary data.</text>
</comment>
<evidence type="ECO:0000259" key="12">
    <source>
        <dbReference type="SMART" id="SM00829"/>
    </source>
</evidence>
<proteinExistence type="inferred from homology"/>
<dbReference type="GO" id="GO:0004022">
    <property type="term" value="F:alcohol dehydrogenase (NAD+) activity"/>
    <property type="evidence" value="ECO:0007669"/>
    <property type="project" value="UniProtKB-EC"/>
</dbReference>
<keyword evidence="14" id="KW-1185">Reference proteome</keyword>
<keyword evidence="6 11" id="KW-0862">Zinc</keyword>
<dbReference type="PROSITE" id="PS00059">
    <property type="entry name" value="ADH_ZINC"/>
    <property type="match status" value="1"/>
</dbReference>
<evidence type="ECO:0000256" key="1">
    <source>
        <dbReference type="ARBA" id="ARBA00001947"/>
    </source>
</evidence>
<dbReference type="RefSeq" id="WP_132504162.1">
    <property type="nucleotide sequence ID" value="NZ_SMKP01000005.1"/>
</dbReference>
<dbReference type="Pfam" id="PF08240">
    <property type="entry name" value="ADH_N"/>
    <property type="match status" value="1"/>
</dbReference>
<organism evidence="13 14">
    <name type="scientific">Nonomuraea diastatica</name>
    <dbReference type="NCBI Taxonomy" id="1848329"/>
    <lineage>
        <taxon>Bacteria</taxon>
        <taxon>Bacillati</taxon>
        <taxon>Actinomycetota</taxon>
        <taxon>Actinomycetes</taxon>
        <taxon>Streptosporangiales</taxon>
        <taxon>Streptosporangiaceae</taxon>
        <taxon>Nonomuraea</taxon>
    </lineage>
</organism>
<evidence type="ECO:0000256" key="7">
    <source>
        <dbReference type="ARBA" id="ARBA00023002"/>
    </source>
</evidence>
<dbReference type="InterPro" id="IPR020843">
    <property type="entry name" value="ER"/>
</dbReference>
<evidence type="ECO:0000256" key="5">
    <source>
        <dbReference type="ARBA" id="ARBA00022723"/>
    </source>
</evidence>
<dbReference type="AlphaFoldDB" id="A0A4R4X5F3"/>
<keyword evidence="7" id="KW-0560">Oxidoreductase</keyword>
<dbReference type="InterPro" id="IPR013154">
    <property type="entry name" value="ADH-like_N"/>
</dbReference>
<dbReference type="SUPFAM" id="SSF51735">
    <property type="entry name" value="NAD(P)-binding Rossmann-fold domains"/>
    <property type="match status" value="1"/>
</dbReference>
<keyword evidence="8" id="KW-0520">NAD</keyword>
<evidence type="ECO:0000256" key="2">
    <source>
        <dbReference type="ARBA" id="ARBA00008072"/>
    </source>
</evidence>
<dbReference type="InterPro" id="IPR013149">
    <property type="entry name" value="ADH-like_C"/>
</dbReference>
<name>A0A4R4X5F3_9ACTN</name>
<evidence type="ECO:0000256" key="4">
    <source>
        <dbReference type="ARBA" id="ARBA00016352"/>
    </source>
</evidence>
<dbReference type="SUPFAM" id="SSF50129">
    <property type="entry name" value="GroES-like"/>
    <property type="match status" value="1"/>
</dbReference>
<comment type="cofactor">
    <cofactor evidence="1 11">
        <name>Zn(2+)</name>
        <dbReference type="ChEBI" id="CHEBI:29105"/>
    </cofactor>
</comment>
<dbReference type="EC" id="1.1.1.1" evidence="3"/>
<feature type="domain" description="Enoyl reductase (ER)" evidence="12">
    <location>
        <begin position="21"/>
        <end position="343"/>
    </location>
</feature>
<dbReference type="SMART" id="SM00829">
    <property type="entry name" value="PKS_ER"/>
    <property type="match status" value="1"/>
</dbReference>
<evidence type="ECO:0000256" key="11">
    <source>
        <dbReference type="RuleBase" id="RU361277"/>
    </source>
</evidence>
<evidence type="ECO:0000256" key="6">
    <source>
        <dbReference type="ARBA" id="ARBA00022833"/>
    </source>
</evidence>
<protein>
    <recommendedName>
        <fullName evidence="4">Alcohol dehydrogenase</fullName>
        <ecNumber evidence="3">1.1.1.1</ecNumber>
    </recommendedName>
</protein>
<gene>
    <name evidence="13" type="ORF">E1294_02915</name>
</gene>
<dbReference type="InterPro" id="IPR036291">
    <property type="entry name" value="NAD(P)-bd_dom_sf"/>
</dbReference>
<evidence type="ECO:0000313" key="14">
    <source>
        <dbReference type="Proteomes" id="UP000294543"/>
    </source>
</evidence>
<dbReference type="Proteomes" id="UP000294543">
    <property type="component" value="Unassembled WGS sequence"/>
</dbReference>
<evidence type="ECO:0000313" key="13">
    <source>
        <dbReference type="EMBL" id="TDD25554.1"/>
    </source>
</evidence>
<comment type="similarity">
    <text evidence="2 11">Belongs to the zinc-containing alcohol dehydrogenase family.</text>
</comment>
<sequence>MSTETFAKPLTVRAAQVTEPGGRFSMVERELPEPQPGHVRLTVEACGVCRSDAAFVNAAFPDVPFPLVTGHEIAGRVEAAGDGVEGWDIGERVAVGWFGGNCGTCLACRQGDFIHCARMQVPGWAYPGGYAEAVVVPVSALARVPDELSAAEAAPMGCAGVTTFNSLRHSAAGPGDLVAVLGLGGLGHLGVQFANKLGFETVAVARGSDKAEAAKHFGAHHCIDSNAGDVAGQLQALGGAKVVLATAASSDAMSAAIDGLGNNGELIVLGATPEPIQVSPFQLISSSRTVHGHPSGTARDVEETLRFAALTGVRPLIETRPLDDVAVAYDRMMSGDARYRMVLTTGK</sequence>
<evidence type="ECO:0000256" key="3">
    <source>
        <dbReference type="ARBA" id="ARBA00013190"/>
    </source>
</evidence>
<dbReference type="InterPro" id="IPR011032">
    <property type="entry name" value="GroES-like_sf"/>
</dbReference>
<dbReference type="PANTHER" id="PTHR42940:SF7">
    <property type="entry name" value="ALCOHOL DEHYDROGENASE-LIKE N-TERMINAL DOMAIN-CONTAINING PROTEIN"/>
    <property type="match status" value="1"/>
</dbReference>
<dbReference type="EMBL" id="SMKP01000005">
    <property type="protein sequence ID" value="TDD25554.1"/>
    <property type="molecule type" value="Genomic_DNA"/>
</dbReference>
<reference evidence="13 14" key="1">
    <citation type="submission" date="2019-03" db="EMBL/GenBank/DDBJ databases">
        <title>Draft genome sequences of novel Actinobacteria.</title>
        <authorList>
            <person name="Sahin N."/>
            <person name="Ay H."/>
            <person name="Saygin H."/>
        </authorList>
    </citation>
    <scope>NUCLEOTIDE SEQUENCE [LARGE SCALE GENOMIC DNA]</scope>
    <source>
        <strain evidence="13 14">KC712</strain>
    </source>
</reference>